<dbReference type="PANTHER" id="PTHR44846">
    <property type="entry name" value="MANNOSYL-D-GLYCERATE TRANSPORT/METABOLISM SYSTEM REPRESSOR MNGR-RELATED"/>
    <property type="match status" value="1"/>
</dbReference>
<dbReference type="NCBIfam" id="TIGR02325">
    <property type="entry name" value="C_P_lyase_phnF"/>
    <property type="match status" value="1"/>
</dbReference>
<name>A0A3S9B2B7_9HYPH</name>
<dbReference type="Pfam" id="PF00392">
    <property type="entry name" value="GntR"/>
    <property type="match status" value="1"/>
</dbReference>
<evidence type="ECO:0000259" key="4">
    <source>
        <dbReference type="PROSITE" id="PS50949"/>
    </source>
</evidence>
<gene>
    <name evidence="5" type="primary">phnF</name>
    <name evidence="5" type="ORF">D5400_07110</name>
</gene>
<evidence type="ECO:0000256" key="2">
    <source>
        <dbReference type="ARBA" id="ARBA00023125"/>
    </source>
</evidence>
<dbReference type="InterPro" id="IPR028978">
    <property type="entry name" value="Chorismate_lyase_/UTRA_dom_sf"/>
</dbReference>
<dbReference type="KEGG" id="abaw:D5400_07110"/>
<proteinExistence type="predicted"/>
<keyword evidence="3" id="KW-0804">Transcription</keyword>
<dbReference type="SUPFAM" id="SSF46785">
    <property type="entry name" value="Winged helix' DNA-binding domain"/>
    <property type="match status" value="1"/>
</dbReference>
<reference evidence="5 6" key="1">
    <citation type="submission" date="2018-09" db="EMBL/GenBank/DDBJ databases">
        <title>Marinorhizobium profundi gen. nov., sp. nov., isolated from a deep-sea sediment sample from the New Britain Trench and proposal of Marinorhizobiaceae fam. nov. in the order Rhizobiales of the class Alphaproteobacteria.</title>
        <authorList>
            <person name="Cao J."/>
        </authorList>
    </citation>
    <scope>NUCLEOTIDE SEQUENCE [LARGE SCALE GENOMIC DNA]</scope>
    <source>
        <strain evidence="5 6">WS11</strain>
    </source>
</reference>
<dbReference type="InterPro" id="IPR050679">
    <property type="entry name" value="Bact_HTH_transcr_reg"/>
</dbReference>
<organism evidence="5 6">
    <name type="scientific">Georhizobium profundi</name>
    <dbReference type="NCBI Taxonomy" id="2341112"/>
    <lineage>
        <taxon>Bacteria</taxon>
        <taxon>Pseudomonadati</taxon>
        <taxon>Pseudomonadota</taxon>
        <taxon>Alphaproteobacteria</taxon>
        <taxon>Hyphomicrobiales</taxon>
        <taxon>Rhizobiaceae</taxon>
        <taxon>Georhizobium</taxon>
    </lineage>
</organism>
<evidence type="ECO:0000256" key="1">
    <source>
        <dbReference type="ARBA" id="ARBA00023015"/>
    </source>
</evidence>
<dbReference type="PANTHER" id="PTHR44846:SF1">
    <property type="entry name" value="MANNOSYL-D-GLYCERATE TRANSPORT_METABOLISM SYSTEM REPRESSOR MNGR-RELATED"/>
    <property type="match status" value="1"/>
</dbReference>
<evidence type="ECO:0000256" key="3">
    <source>
        <dbReference type="ARBA" id="ARBA00023163"/>
    </source>
</evidence>
<dbReference type="InterPro" id="IPR012702">
    <property type="entry name" value="CP_lyase_PhnF"/>
</dbReference>
<evidence type="ECO:0000313" key="5">
    <source>
        <dbReference type="EMBL" id="AZN71079.1"/>
    </source>
</evidence>
<dbReference type="GO" id="GO:0045892">
    <property type="term" value="P:negative regulation of DNA-templated transcription"/>
    <property type="evidence" value="ECO:0007669"/>
    <property type="project" value="TreeGrafter"/>
</dbReference>
<dbReference type="InterPro" id="IPR000524">
    <property type="entry name" value="Tscrpt_reg_HTH_GntR"/>
</dbReference>
<dbReference type="Gene3D" id="3.40.1410.10">
    <property type="entry name" value="Chorismate lyase-like"/>
    <property type="match status" value="1"/>
</dbReference>
<dbReference type="InterPro" id="IPR011663">
    <property type="entry name" value="UTRA"/>
</dbReference>
<dbReference type="Proteomes" id="UP000268192">
    <property type="component" value="Chromosome"/>
</dbReference>
<accession>A0A3S9B2B7</accession>
<dbReference type="CDD" id="cd07377">
    <property type="entry name" value="WHTH_GntR"/>
    <property type="match status" value="1"/>
</dbReference>
<protein>
    <submittedName>
        <fullName evidence="5">Phosphonate metabolism transcriptional regulator PhnF</fullName>
    </submittedName>
</protein>
<keyword evidence="2" id="KW-0238">DNA-binding</keyword>
<dbReference type="GO" id="GO:0003677">
    <property type="term" value="F:DNA binding"/>
    <property type="evidence" value="ECO:0007669"/>
    <property type="project" value="UniProtKB-KW"/>
</dbReference>
<dbReference type="Pfam" id="PF07702">
    <property type="entry name" value="UTRA"/>
    <property type="match status" value="1"/>
</dbReference>
<dbReference type="InterPro" id="IPR036388">
    <property type="entry name" value="WH-like_DNA-bd_sf"/>
</dbReference>
<evidence type="ECO:0000313" key="6">
    <source>
        <dbReference type="Proteomes" id="UP000268192"/>
    </source>
</evidence>
<keyword evidence="6" id="KW-1185">Reference proteome</keyword>
<dbReference type="Gene3D" id="1.10.10.10">
    <property type="entry name" value="Winged helix-like DNA-binding domain superfamily/Winged helix DNA-binding domain"/>
    <property type="match status" value="1"/>
</dbReference>
<dbReference type="SUPFAM" id="SSF64288">
    <property type="entry name" value="Chorismate lyase-like"/>
    <property type="match status" value="1"/>
</dbReference>
<dbReference type="PROSITE" id="PS50949">
    <property type="entry name" value="HTH_GNTR"/>
    <property type="match status" value="1"/>
</dbReference>
<dbReference type="InterPro" id="IPR036390">
    <property type="entry name" value="WH_DNA-bd_sf"/>
</dbReference>
<dbReference type="OrthoDB" id="9800645at2"/>
<dbReference type="SMART" id="SM00345">
    <property type="entry name" value="HTH_GNTR"/>
    <property type="match status" value="1"/>
</dbReference>
<dbReference type="GO" id="GO:0003700">
    <property type="term" value="F:DNA-binding transcription factor activity"/>
    <property type="evidence" value="ECO:0007669"/>
    <property type="project" value="InterPro"/>
</dbReference>
<dbReference type="EMBL" id="CP032509">
    <property type="protein sequence ID" value="AZN71079.1"/>
    <property type="molecule type" value="Genomic_DNA"/>
</dbReference>
<dbReference type="SMART" id="SM00866">
    <property type="entry name" value="UTRA"/>
    <property type="match status" value="1"/>
</dbReference>
<dbReference type="AlphaFoldDB" id="A0A3S9B2B7"/>
<dbReference type="PRINTS" id="PR00035">
    <property type="entry name" value="HTHGNTR"/>
</dbReference>
<keyword evidence="1" id="KW-0805">Transcription regulation</keyword>
<sequence length="252" mass="27284">MIDDKAVTMADKVGISRSGVALWRQVADQLRGAIDRGEFPPASKLPSEFEIGRQFGVNRHTARAAIAHLASEGLVQTRHGLGTIVTRSGRLSYPIRLRTRLSTGLSDQVASIESRLLGTQEREASPSVASELGLSAGDSLLELETVSIAADRPISLATHWLDASRFKGLADAFEATGSMTAAFRKFGIDDYIRRETRVLAEGAGEAELKHLDLPKGSIVLVATGTNATLDGRAFHLTRTRFAADRIELRIEH</sequence>
<feature type="domain" description="HTH gntR-type" evidence="4">
    <location>
        <begin position="20"/>
        <end position="88"/>
    </location>
</feature>